<sequence length="184" mass="21221">MPNTKYNPDNLERILIPNSDYGSTEQKNCSKTSEEKWDKTRRYSPALRAVSSPRVPAQEGHGAVGASPEEGIRLIKGVEHLYYKEWLGELGLFRLEKRSLGGDLIARFGCLQGTYKNDREGPFTRTWSDKTKGNGFTLKEIEAKKFNYNVIVWTSVEFDLEHFVLFYSQHQNLSLNFYMNNPFL</sequence>
<dbReference type="EMBL" id="WHWB01033174">
    <property type="protein sequence ID" value="KAJ7421590.1"/>
    <property type="molecule type" value="Genomic_DNA"/>
</dbReference>
<dbReference type="Proteomes" id="UP001145742">
    <property type="component" value="Unassembled WGS sequence"/>
</dbReference>
<gene>
    <name evidence="2" type="ORF">WISP_41810</name>
</gene>
<evidence type="ECO:0000313" key="3">
    <source>
        <dbReference type="Proteomes" id="UP001145742"/>
    </source>
</evidence>
<feature type="compositionally biased region" description="Polar residues" evidence="1">
    <location>
        <begin position="20"/>
        <end position="31"/>
    </location>
</feature>
<protein>
    <submittedName>
        <fullName evidence="2">Uncharacterized protein</fullName>
    </submittedName>
</protein>
<evidence type="ECO:0000256" key="1">
    <source>
        <dbReference type="SAM" id="MobiDB-lite"/>
    </source>
</evidence>
<reference evidence="2" key="1">
    <citation type="submission" date="2019-10" db="EMBL/GenBank/DDBJ databases">
        <authorList>
            <person name="Soares A.E.R."/>
            <person name="Aleixo A."/>
            <person name="Schneider P."/>
            <person name="Miyaki C.Y."/>
            <person name="Schneider M.P."/>
            <person name="Mello C."/>
            <person name="Vasconcelos A.T.R."/>
        </authorList>
    </citation>
    <scope>NUCLEOTIDE SEQUENCE</scope>
    <source>
        <tissue evidence="2">Muscle</tissue>
    </source>
</reference>
<accession>A0ABQ9DLT3</accession>
<feature type="region of interest" description="Disordered" evidence="1">
    <location>
        <begin position="1"/>
        <end position="37"/>
    </location>
</feature>
<comment type="caution">
    <text evidence="2">The sequence shown here is derived from an EMBL/GenBank/DDBJ whole genome shotgun (WGS) entry which is preliminary data.</text>
</comment>
<keyword evidence="3" id="KW-1185">Reference proteome</keyword>
<name>A0ABQ9DLT3_9PASS</name>
<proteinExistence type="predicted"/>
<organism evidence="2 3">
    <name type="scientific">Willisornis vidua</name>
    <name type="common">Xingu scale-backed antbird</name>
    <dbReference type="NCBI Taxonomy" id="1566151"/>
    <lineage>
        <taxon>Eukaryota</taxon>
        <taxon>Metazoa</taxon>
        <taxon>Chordata</taxon>
        <taxon>Craniata</taxon>
        <taxon>Vertebrata</taxon>
        <taxon>Euteleostomi</taxon>
        <taxon>Archelosauria</taxon>
        <taxon>Archosauria</taxon>
        <taxon>Dinosauria</taxon>
        <taxon>Saurischia</taxon>
        <taxon>Theropoda</taxon>
        <taxon>Coelurosauria</taxon>
        <taxon>Aves</taxon>
        <taxon>Neognathae</taxon>
        <taxon>Neoaves</taxon>
        <taxon>Telluraves</taxon>
        <taxon>Australaves</taxon>
        <taxon>Passeriformes</taxon>
        <taxon>Thamnophilidae</taxon>
        <taxon>Willisornis</taxon>
    </lineage>
</organism>
<evidence type="ECO:0000313" key="2">
    <source>
        <dbReference type="EMBL" id="KAJ7421590.1"/>
    </source>
</evidence>